<evidence type="ECO:0000313" key="2">
    <source>
        <dbReference type="Proteomes" id="UP000249748"/>
    </source>
</evidence>
<accession>A0ACD1IRE0</accession>
<dbReference type="EMBL" id="KZ824538">
    <property type="protein sequence ID" value="RAK92633.1"/>
    <property type="molecule type" value="Genomic_DNA"/>
</dbReference>
<evidence type="ECO:0000313" key="1">
    <source>
        <dbReference type="EMBL" id="RAK92633.1"/>
    </source>
</evidence>
<organism evidence="1 2">
    <name type="scientific">Aspergillus costaricaensis CBS 115574</name>
    <dbReference type="NCBI Taxonomy" id="1448317"/>
    <lineage>
        <taxon>Eukaryota</taxon>
        <taxon>Fungi</taxon>
        <taxon>Dikarya</taxon>
        <taxon>Ascomycota</taxon>
        <taxon>Pezizomycotina</taxon>
        <taxon>Eurotiomycetes</taxon>
        <taxon>Eurotiomycetidae</taxon>
        <taxon>Eurotiales</taxon>
        <taxon>Aspergillaceae</taxon>
        <taxon>Aspergillus</taxon>
        <taxon>Aspergillus subgen. Circumdati</taxon>
    </lineage>
</organism>
<reference evidence="1" key="1">
    <citation type="submission" date="2018-02" db="EMBL/GenBank/DDBJ databases">
        <title>The genomes of Aspergillus section Nigri reveals drivers in fungal speciation.</title>
        <authorList>
            <consortium name="DOE Joint Genome Institute"/>
            <person name="Vesth T.C."/>
            <person name="Nybo J."/>
            <person name="Theobald S."/>
            <person name="Brandl J."/>
            <person name="Frisvad J.C."/>
            <person name="Nielsen K.F."/>
            <person name="Lyhne E.K."/>
            <person name="Kogle M.E."/>
            <person name="Kuo A."/>
            <person name="Riley R."/>
            <person name="Clum A."/>
            <person name="Nolan M."/>
            <person name="Lipzen A."/>
            <person name="Salamov A."/>
            <person name="Henrissat B."/>
            <person name="Wiebenga A."/>
            <person name="De vries R.P."/>
            <person name="Grigoriev I.V."/>
            <person name="Mortensen U.H."/>
            <person name="Andersen M.R."/>
            <person name="Baker S.E."/>
        </authorList>
    </citation>
    <scope>NUCLEOTIDE SEQUENCE</scope>
    <source>
        <strain evidence="1">CBS 115574</strain>
    </source>
</reference>
<sequence>MSSTDPSISTSYSNQKNPFSDLQPCTSPVFIIPSNLSSFSPICLIGFPISHSSLLLNISLPFAPKNVKHRPIPTASNASRRSASCTITSSTYPSSPINSRTAGQILTLHRIRDMRDDHLDPVSKHRIRPVAKGEYARLTCAVELRLLLAI</sequence>
<protein>
    <submittedName>
        <fullName evidence="1">Uncharacterized protein</fullName>
    </submittedName>
</protein>
<proteinExistence type="predicted"/>
<dbReference type="Proteomes" id="UP000249748">
    <property type="component" value="Unassembled WGS sequence"/>
</dbReference>
<keyword evidence="2" id="KW-1185">Reference proteome</keyword>
<gene>
    <name evidence="1" type="ORF">BO79DRAFT_54689</name>
</gene>
<name>A0ACD1IRE0_9EURO</name>